<accession>A0A2W6NFP3</accession>
<reference evidence="5 6" key="1">
    <citation type="submission" date="2018-06" db="EMBL/GenBank/DDBJ databases">
        <title>Isolation of heavy metals resistant Paenibacillus silvae NC2 from Gold-Copper mine in ZiJin, China.</title>
        <authorList>
            <person name="Xu J."/>
            <person name="Mazhar H.S."/>
            <person name="Rensing C."/>
        </authorList>
    </citation>
    <scope>NUCLEOTIDE SEQUENCE [LARGE SCALE GENOMIC DNA]</scope>
    <source>
        <strain evidence="5 6">NC2</strain>
    </source>
</reference>
<gene>
    <name evidence="5" type="ORF">DN757_20425</name>
</gene>
<dbReference type="PANTHER" id="PTHR47893">
    <property type="entry name" value="REGULATORY PROTEIN PCHR"/>
    <property type="match status" value="1"/>
</dbReference>
<sequence length="319" mass="36177">MRTDDALAAVYQHYLTMEPYSQQDEHTYQLSDKVGSGNIKRVTTYSGIEILFSQVEYHQPFPTYFASETPIVELQFALSGERHVDISGQDYSLSKGQGALIFMQDFEAWFHPPAKELYTSFSLGIPISLFNYAAAQLSTMNSIRFKQVLGDQVFKPIVFQLDSRIQCMINNLIAALNNNDRSCLLMEAAALEILNRFMIQLFDLAPIPAGFSREDIRKLYLAREIMEASMVDPPSLLCLSKQVGLNDFKLKKGFKALFGSTVFEYLRQVRLNHAMKLLLNQGNNVTEAAVTVGYNNISAFSQQFHRKFGVKPSDVKKIY</sequence>
<protein>
    <submittedName>
        <fullName evidence="5">AraC family transcriptional regulator</fullName>
    </submittedName>
</protein>
<keyword evidence="3" id="KW-0804">Transcription</keyword>
<keyword evidence="1" id="KW-0805">Transcription regulation</keyword>
<evidence type="ECO:0000256" key="3">
    <source>
        <dbReference type="ARBA" id="ARBA00023163"/>
    </source>
</evidence>
<evidence type="ECO:0000256" key="2">
    <source>
        <dbReference type="ARBA" id="ARBA00023125"/>
    </source>
</evidence>
<dbReference type="GO" id="GO:0043565">
    <property type="term" value="F:sequence-specific DNA binding"/>
    <property type="evidence" value="ECO:0007669"/>
    <property type="project" value="InterPro"/>
</dbReference>
<dbReference type="InterPro" id="IPR053142">
    <property type="entry name" value="PchR_regulatory_protein"/>
</dbReference>
<dbReference type="AlphaFoldDB" id="A0A2W6NFP3"/>
<feature type="domain" description="HTH araC/xylS-type" evidence="4">
    <location>
        <begin position="220"/>
        <end position="318"/>
    </location>
</feature>
<comment type="caution">
    <text evidence="5">The sequence shown here is derived from an EMBL/GenBank/DDBJ whole genome shotgun (WGS) entry which is preliminary data.</text>
</comment>
<dbReference type="Gene3D" id="1.10.10.60">
    <property type="entry name" value="Homeodomain-like"/>
    <property type="match status" value="2"/>
</dbReference>
<dbReference type="GO" id="GO:0003700">
    <property type="term" value="F:DNA-binding transcription factor activity"/>
    <property type="evidence" value="ECO:0007669"/>
    <property type="project" value="InterPro"/>
</dbReference>
<dbReference type="Proteomes" id="UP000249204">
    <property type="component" value="Unassembled WGS sequence"/>
</dbReference>
<evidence type="ECO:0000313" key="5">
    <source>
        <dbReference type="EMBL" id="PZT53818.1"/>
    </source>
</evidence>
<dbReference type="EMBL" id="QKWW01000061">
    <property type="protein sequence ID" value="PZT53818.1"/>
    <property type="molecule type" value="Genomic_DNA"/>
</dbReference>
<proteinExistence type="predicted"/>
<evidence type="ECO:0000259" key="4">
    <source>
        <dbReference type="PROSITE" id="PS01124"/>
    </source>
</evidence>
<dbReference type="InterPro" id="IPR018060">
    <property type="entry name" value="HTH_AraC"/>
</dbReference>
<dbReference type="PANTHER" id="PTHR47893:SF1">
    <property type="entry name" value="REGULATORY PROTEIN PCHR"/>
    <property type="match status" value="1"/>
</dbReference>
<evidence type="ECO:0000256" key="1">
    <source>
        <dbReference type="ARBA" id="ARBA00023015"/>
    </source>
</evidence>
<evidence type="ECO:0000313" key="6">
    <source>
        <dbReference type="Proteomes" id="UP000249204"/>
    </source>
</evidence>
<name>A0A2W6NFP3_9BACL</name>
<dbReference type="InterPro" id="IPR009057">
    <property type="entry name" value="Homeodomain-like_sf"/>
</dbReference>
<dbReference type="Pfam" id="PF12833">
    <property type="entry name" value="HTH_18"/>
    <property type="match status" value="1"/>
</dbReference>
<dbReference type="SMART" id="SM00342">
    <property type="entry name" value="HTH_ARAC"/>
    <property type="match status" value="1"/>
</dbReference>
<keyword evidence="2" id="KW-0238">DNA-binding</keyword>
<dbReference type="RefSeq" id="WP_111272026.1">
    <property type="nucleotide sequence ID" value="NZ_QKWW01000061.1"/>
</dbReference>
<dbReference type="InterPro" id="IPR037923">
    <property type="entry name" value="HTH-like"/>
</dbReference>
<dbReference type="SUPFAM" id="SSF51215">
    <property type="entry name" value="Regulatory protein AraC"/>
    <property type="match status" value="1"/>
</dbReference>
<organism evidence="5 6">
    <name type="scientific">Paenibacillus silvae</name>
    <dbReference type="NCBI Taxonomy" id="1325358"/>
    <lineage>
        <taxon>Bacteria</taxon>
        <taxon>Bacillati</taxon>
        <taxon>Bacillota</taxon>
        <taxon>Bacilli</taxon>
        <taxon>Bacillales</taxon>
        <taxon>Paenibacillaceae</taxon>
        <taxon>Paenibacillus</taxon>
    </lineage>
</organism>
<dbReference type="SUPFAM" id="SSF46689">
    <property type="entry name" value="Homeodomain-like"/>
    <property type="match status" value="1"/>
</dbReference>
<dbReference type="PROSITE" id="PS01124">
    <property type="entry name" value="HTH_ARAC_FAMILY_2"/>
    <property type="match status" value="1"/>
</dbReference>